<organism evidence="2 3">
    <name type="scientific">Crassaminicella thermophila</name>
    <dbReference type="NCBI Taxonomy" id="2599308"/>
    <lineage>
        <taxon>Bacteria</taxon>
        <taxon>Bacillati</taxon>
        <taxon>Bacillota</taxon>
        <taxon>Clostridia</taxon>
        <taxon>Eubacteriales</taxon>
        <taxon>Clostridiaceae</taxon>
        <taxon>Crassaminicella</taxon>
    </lineage>
</organism>
<dbReference type="AlphaFoldDB" id="A0A5C0SD54"/>
<accession>A0A5C0SD54</accession>
<feature type="domain" description="DUF6877" evidence="1">
    <location>
        <begin position="5"/>
        <end position="56"/>
    </location>
</feature>
<dbReference type="EMBL" id="CP042243">
    <property type="protein sequence ID" value="QEK11676.1"/>
    <property type="molecule type" value="Genomic_DNA"/>
</dbReference>
<dbReference type="RefSeq" id="WP_148808831.1">
    <property type="nucleotide sequence ID" value="NZ_CP042243.1"/>
</dbReference>
<dbReference type="Proteomes" id="UP000324646">
    <property type="component" value="Chromosome"/>
</dbReference>
<proteinExistence type="predicted"/>
<protein>
    <recommendedName>
        <fullName evidence="1">DUF6877 domain-containing protein</fullName>
    </recommendedName>
</protein>
<dbReference type="InterPro" id="IPR049242">
    <property type="entry name" value="DUF6877"/>
</dbReference>
<keyword evidence="3" id="KW-1185">Reference proteome</keyword>
<dbReference type="KEGG" id="crs:FQB35_04480"/>
<evidence type="ECO:0000313" key="2">
    <source>
        <dbReference type="EMBL" id="QEK11676.1"/>
    </source>
</evidence>
<reference evidence="2 3" key="1">
    <citation type="submission" date="2019-07" db="EMBL/GenBank/DDBJ databases">
        <title>Complete genome of Crassaminicella thermophila SY095.</title>
        <authorList>
            <person name="Li X."/>
        </authorList>
    </citation>
    <scope>NUCLEOTIDE SEQUENCE [LARGE SCALE GENOMIC DNA]</scope>
    <source>
        <strain evidence="2 3">SY095</strain>
    </source>
</reference>
<dbReference type="Pfam" id="PF21793">
    <property type="entry name" value="DUF6877"/>
    <property type="match status" value="1"/>
</dbReference>
<name>A0A5C0SD54_CRATE</name>
<gene>
    <name evidence="2" type="ORF">FQB35_04480</name>
</gene>
<evidence type="ECO:0000313" key="3">
    <source>
        <dbReference type="Proteomes" id="UP000324646"/>
    </source>
</evidence>
<dbReference type="OrthoDB" id="2304532at2"/>
<evidence type="ECO:0000259" key="1">
    <source>
        <dbReference type="Pfam" id="PF21793"/>
    </source>
</evidence>
<sequence length="62" mass="7407">MVKIKTMQDLISNSKYLPQSVVEDINRRITDWLASGGNIDDDYIQQQFRYAEKFVNQELKRR</sequence>